<proteinExistence type="predicted"/>
<keyword evidence="5 6" id="KW-0472">Membrane</keyword>
<dbReference type="EMBL" id="CAXHTB010000001">
    <property type="protein sequence ID" value="CAL0299419.1"/>
    <property type="molecule type" value="Genomic_DNA"/>
</dbReference>
<dbReference type="InterPro" id="IPR050814">
    <property type="entry name" value="Myo-inositol_Transporter"/>
</dbReference>
<dbReference type="SUPFAM" id="SSF103473">
    <property type="entry name" value="MFS general substrate transporter"/>
    <property type="match status" value="1"/>
</dbReference>
<evidence type="ECO:0000256" key="3">
    <source>
        <dbReference type="ARBA" id="ARBA00022692"/>
    </source>
</evidence>
<name>A0AAV1VQZ6_LUPLU</name>
<dbReference type="AlphaFoldDB" id="A0AAV1VQZ6"/>
<dbReference type="PANTHER" id="PTHR48020:SF32">
    <property type="entry name" value="INOSITOL TRANSPORTER 4"/>
    <property type="match status" value="1"/>
</dbReference>
<reference evidence="7 8" key="1">
    <citation type="submission" date="2024-03" db="EMBL/GenBank/DDBJ databases">
        <authorList>
            <person name="Martinez-Hernandez J."/>
        </authorList>
    </citation>
    <scope>NUCLEOTIDE SEQUENCE [LARGE SCALE GENOMIC DNA]</scope>
</reference>
<evidence type="ECO:0000256" key="6">
    <source>
        <dbReference type="SAM" id="Phobius"/>
    </source>
</evidence>
<evidence type="ECO:0000313" key="8">
    <source>
        <dbReference type="Proteomes" id="UP001497480"/>
    </source>
</evidence>
<evidence type="ECO:0000256" key="1">
    <source>
        <dbReference type="ARBA" id="ARBA00004370"/>
    </source>
</evidence>
<organism evidence="7 8">
    <name type="scientific">Lupinus luteus</name>
    <name type="common">European yellow lupine</name>
    <dbReference type="NCBI Taxonomy" id="3873"/>
    <lineage>
        <taxon>Eukaryota</taxon>
        <taxon>Viridiplantae</taxon>
        <taxon>Streptophyta</taxon>
        <taxon>Embryophyta</taxon>
        <taxon>Tracheophyta</taxon>
        <taxon>Spermatophyta</taxon>
        <taxon>Magnoliopsida</taxon>
        <taxon>eudicotyledons</taxon>
        <taxon>Gunneridae</taxon>
        <taxon>Pentapetalae</taxon>
        <taxon>rosids</taxon>
        <taxon>fabids</taxon>
        <taxon>Fabales</taxon>
        <taxon>Fabaceae</taxon>
        <taxon>Papilionoideae</taxon>
        <taxon>50 kb inversion clade</taxon>
        <taxon>genistoids sensu lato</taxon>
        <taxon>core genistoids</taxon>
        <taxon>Genisteae</taxon>
        <taxon>Lupinus</taxon>
    </lineage>
</organism>
<accession>A0AAV1VQZ6</accession>
<keyword evidence="2" id="KW-0813">Transport</keyword>
<dbReference type="InterPro" id="IPR036259">
    <property type="entry name" value="MFS_trans_sf"/>
</dbReference>
<keyword evidence="3 6" id="KW-0812">Transmembrane</keyword>
<feature type="transmembrane region" description="Helical" evidence="6">
    <location>
        <begin position="20"/>
        <end position="40"/>
    </location>
</feature>
<dbReference type="GO" id="GO:0005366">
    <property type="term" value="F:myo-inositol:proton symporter activity"/>
    <property type="evidence" value="ECO:0007669"/>
    <property type="project" value="TreeGrafter"/>
</dbReference>
<dbReference type="Proteomes" id="UP001497480">
    <property type="component" value="Unassembled WGS sequence"/>
</dbReference>
<dbReference type="PANTHER" id="PTHR48020">
    <property type="entry name" value="PROTON MYO-INOSITOL COTRANSPORTER"/>
    <property type="match status" value="1"/>
</dbReference>
<evidence type="ECO:0000256" key="2">
    <source>
        <dbReference type="ARBA" id="ARBA00022448"/>
    </source>
</evidence>
<evidence type="ECO:0000256" key="4">
    <source>
        <dbReference type="ARBA" id="ARBA00022989"/>
    </source>
</evidence>
<dbReference type="Pfam" id="PF00083">
    <property type="entry name" value="Sugar_tr"/>
    <property type="match status" value="1"/>
</dbReference>
<comment type="caution">
    <text evidence="7">The sequence shown here is derived from an EMBL/GenBank/DDBJ whole genome shotgun (WGS) entry which is preliminary data.</text>
</comment>
<evidence type="ECO:0000256" key="5">
    <source>
        <dbReference type="ARBA" id="ARBA00023136"/>
    </source>
</evidence>
<protein>
    <submittedName>
        <fullName evidence="7">Uncharacterized protein</fullName>
    </submittedName>
</protein>
<keyword evidence="8" id="KW-1185">Reference proteome</keyword>
<dbReference type="InterPro" id="IPR005828">
    <property type="entry name" value="MFS_sugar_transport-like"/>
</dbReference>
<feature type="transmembrane region" description="Helical" evidence="6">
    <location>
        <begin position="49"/>
        <end position="68"/>
    </location>
</feature>
<dbReference type="GO" id="GO:0016020">
    <property type="term" value="C:membrane"/>
    <property type="evidence" value="ECO:0007669"/>
    <property type="project" value="UniProtKB-SubCell"/>
</dbReference>
<dbReference type="Gene3D" id="1.20.1250.20">
    <property type="entry name" value="MFS general substrate transporter like domains"/>
    <property type="match status" value="1"/>
</dbReference>
<gene>
    <name evidence="7" type="ORF">LLUT_LOCUS479</name>
</gene>
<evidence type="ECO:0000313" key="7">
    <source>
        <dbReference type="EMBL" id="CAL0299419.1"/>
    </source>
</evidence>
<sequence length="137" mass="15127">MYYSPTTVKLVGFASNKIELLLSLITSGLNAFGSILNIYFIDKTGRKRLLLFSLFRVIVSLVVLTVVFHETSTHSPNVSLIETSHFNNTCPDHSTTLNPGDWDCMKCLQASANCGFCASGNNKAYGTNRKEDRVAFP</sequence>
<comment type="subcellular location">
    <subcellularLocation>
        <location evidence="1">Membrane</location>
    </subcellularLocation>
</comment>
<keyword evidence="4 6" id="KW-1133">Transmembrane helix</keyword>